<dbReference type="EMBL" id="QUNO01000018">
    <property type="protein sequence ID" value="REH35300.1"/>
    <property type="molecule type" value="Genomic_DNA"/>
</dbReference>
<organism evidence="1 2">
    <name type="scientific">Kutzneria buriramensis</name>
    <dbReference type="NCBI Taxonomy" id="1045776"/>
    <lineage>
        <taxon>Bacteria</taxon>
        <taxon>Bacillati</taxon>
        <taxon>Actinomycetota</taxon>
        <taxon>Actinomycetes</taxon>
        <taxon>Pseudonocardiales</taxon>
        <taxon>Pseudonocardiaceae</taxon>
        <taxon>Kutzneria</taxon>
    </lineage>
</organism>
<gene>
    <name evidence="1" type="ORF">BCF44_118160</name>
</gene>
<keyword evidence="2" id="KW-1185">Reference proteome</keyword>
<sequence length="101" mass="10882">MIAESARRVAILLDANPVRGSGSYPIGDVVRGLDAELAVLRGVVAESPGPLAAAEQLALLMMCLQHIVVLCHGYEELPDDLRVQARRELSTAHQTARKLAR</sequence>
<dbReference type="RefSeq" id="WP_116180052.1">
    <property type="nucleotide sequence ID" value="NZ_CP144375.1"/>
</dbReference>
<protein>
    <submittedName>
        <fullName evidence="1">Uncharacterized protein</fullName>
    </submittedName>
</protein>
<accession>A0A3E0GYW0</accession>
<comment type="caution">
    <text evidence="1">The sequence shown here is derived from an EMBL/GenBank/DDBJ whole genome shotgun (WGS) entry which is preliminary data.</text>
</comment>
<evidence type="ECO:0000313" key="2">
    <source>
        <dbReference type="Proteomes" id="UP000256269"/>
    </source>
</evidence>
<dbReference type="AlphaFoldDB" id="A0A3E0GYW0"/>
<evidence type="ECO:0000313" key="1">
    <source>
        <dbReference type="EMBL" id="REH35300.1"/>
    </source>
</evidence>
<proteinExistence type="predicted"/>
<reference evidence="1 2" key="1">
    <citation type="submission" date="2018-08" db="EMBL/GenBank/DDBJ databases">
        <title>Genomic Encyclopedia of Archaeal and Bacterial Type Strains, Phase II (KMG-II): from individual species to whole genera.</title>
        <authorList>
            <person name="Goeker M."/>
        </authorList>
    </citation>
    <scope>NUCLEOTIDE SEQUENCE [LARGE SCALE GENOMIC DNA]</scope>
    <source>
        <strain evidence="1 2">DSM 45791</strain>
    </source>
</reference>
<dbReference type="Proteomes" id="UP000256269">
    <property type="component" value="Unassembled WGS sequence"/>
</dbReference>
<name>A0A3E0GYW0_9PSEU</name>
<dbReference type="OrthoDB" id="5197491at2"/>